<dbReference type="Pfam" id="PF13795">
    <property type="entry name" value="HupE_UreJ_2"/>
    <property type="match status" value="1"/>
</dbReference>
<accession>A0A511HFL9</accession>
<evidence type="ECO:0000256" key="2">
    <source>
        <dbReference type="SAM" id="SignalP"/>
    </source>
</evidence>
<keyword evidence="2" id="KW-0732">Signal</keyword>
<protein>
    <submittedName>
        <fullName evidence="4">HupE / UreJ protein</fullName>
    </submittedName>
    <submittedName>
        <fullName evidence="3">Membrane protein</fullName>
    </submittedName>
</protein>
<sequence length="373" mass="39618">MSRVALLSLLLASLSALAQKPSDSYLQIIEADGQGISGRWDVSLQDLDDVLGLDAGGDGAITWGEVLAREADIRRYVLGRLVLGAEGSPCALVPQGGLHIRQHSDGAYAVLDFDARCTGPAARLDVDYTLLFDRDPLHRGIVRVGAREPLIFSASQHFARVRLRDESPWRTAERMTVEGALHVVTRADHLLFLFALLLPSVLRRDADGRWVAVSDFGTALWDVVKVVSAFTVAHALTLVAATLGWASLPPRFVSVAIALGILVAALDNVRPLGWGTRWTVAFVLGLLHGFGFASVLAGMGLSAGSLALALLGFNLGVELGQVAFVAALLPLAFVLRQAPLYRRAVVVGGSVAIALLACVWLAERALGLGVSVT</sequence>
<name>A0A511HFL9_9BACT</name>
<reference evidence="4 5" key="1">
    <citation type="submission" date="2016-10" db="EMBL/GenBank/DDBJ databases">
        <authorList>
            <person name="Varghese N."/>
            <person name="Submissions S."/>
        </authorList>
    </citation>
    <scope>NUCLEOTIDE SEQUENCE [LARGE SCALE GENOMIC DNA]</scope>
    <source>
        <strain evidence="4 5">DSM 2260</strain>
    </source>
</reference>
<reference evidence="3 6" key="2">
    <citation type="submission" date="2019-07" db="EMBL/GenBank/DDBJ databases">
        <title>Whole genome shotgun sequence of Myxococcus virescens NBRC 100334.</title>
        <authorList>
            <person name="Hosoyama A."/>
            <person name="Uohara A."/>
            <person name="Ohji S."/>
            <person name="Ichikawa N."/>
        </authorList>
    </citation>
    <scope>NUCLEOTIDE SEQUENCE [LARGE SCALE GENOMIC DNA]</scope>
    <source>
        <strain evidence="3 6">NBRC 100334</strain>
    </source>
</reference>
<dbReference type="RefSeq" id="WP_090487723.1">
    <property type="nucleotide sequence ID" value="NZ_BJVY01000023.1"/>
</dbReference>
<organism evidence="3 6">
    <name type="scientific">Myxococcus virescens</name>
    <dbReference type="NCBI Taxonomy" id="83456"/>
    <lineage>
        <taxon>Bacteria</taxon>
        <taxon>Pseudomonadati</taxon>
        <taxon>Myxococcota</taxon>
        <taxon>Myxococcia</taxon>
        <taxon>Myxococcales</taxon>
        <taxon>Cystobacterineae</taxon>
        <taxon>Myxococcaceae</taxon>
        <taxon>Myxococcus</taxon>
    </lineage>
</organism>
<keyword evidence="1" id="KW-0472">Membrane</keyword>
<feature type="transmembrane region" description="Helical" evidence="1">
    <location>
        <begin position="307"/>
        <end position="332"/>
    </location>
</feature>
<dbReference type="EMBL" id="BJVY01000023">
    <property type="protein sequence ID" value="GEL72204.1"/>
    <property type="molecule type" value="Genomic_DNA"/>
</dbReference>
<comment type="caution">
    <text evidence="3">The sequence shown here is derived from an EMBL/GenBank/DDBJ whole genome shotgun (WGS) entry which is preliminary data.</text>
</comment>
<dbReference type="AlphaFoldDB" id="A0A511HFL9"/>
<evidence type="ECO:0000313" key="3">
    <source>
        <dbReference type="EMBL" id="GEL72204.1"/>
    </source>
</evidence>
<feature type="transmembrane region" description="Helical" evidence="1">
    <location>
        <begin position="223"/>
        <end position="246"/>
    </location>
</feature>
<dbReference type="Proteomes" id="UP000198717">
    <property type="component" value="Unassembled WGS sequence"/>
</dbReference>
<keyword evidence="5" id="KW-1185">Reference proteome</keyword>
<evidence type="ECO:0000313" key="4">
    <source>
        <dbReference type="EMBL" id="SDD67895.1"/>
    </source>
</evidence>
<evidence type="ECO:0000313" key="5">
    <source>
        <dbReference type="Proteomes" id="UP000198717"/>
    </source>
</evidence>
<evidence type="ECO:0000313" key="6">
    <source>
        <dbReference type="Proteomes" id="UP000321224"/>
    </source>
</evidence>
<feature type="chain" id="PRO_5023147244" evidence="2">
    <location>
        <begin position="19"/>
        <end position="373"/>
    </location>
</feature>
<keyword evidence="1" id="KW-0812">Transmembrane</keyword>
<evidence type="ECO:0000256" key="1">
    <source>
        <dbReference type="SAM" id="Phobius"/>
    </source>
</evidence>
<dbReference type="EMBL" id="FNAJ01000002">
    <property type="protein sequence ID" value="SDD67895.1"/>
    <property type="molecule type" value="Genomic_DNA"/>
</dbReference>
<keyword evidence="1" id="KW-1133">Transmembrane helix</keyword>
<feature type="transmembrane region" description="Helical" evidence="1">
    <location>
        <begin position="281"/>
        <end position="301"/>
    </location>
</feature>
<gene>
    <name evidence="3" type="ORF">MVI01_39880</name>
    <name evidence="4" type="ORF">SAMN04488504_102243</name>
</gene>
<feature type="signal peptide" evidence="2">
    <location>
        <begin position="1"/>
        <end position="18"/>
    </location>
</feature>
<proteinExistence type="predicted"/>
<feature type="transmembrane region" description="Helical" evidence="1">
    <location>
        <begin position="344"/>
        <end position="362"/>
    </location>
</feature>
<dbReference type="Proteomes" id="UP000321224">
    <property type="component" value="Unassembled WGS sequence"/>
</dbReference>
<dbReference type="InterPro" id="IPR032809">
    <property type="entry name" value="Put_HupE_UreJ"/>
</dbReference>
<feature type="transmembrane region" description="Helical" evidence="1">
    <location>
        <begin position="252"/>
        <end position="269"/>
    </location>
</feature>